<proteinExistence type="predicted"/>
<name>A0A5F2AXA0_9LEPT</name>
<dbReference type="InterPro" id="IPR025365">
    <property type="entry name" value="DUF4269"/>
</dbReference>
<accession>A0A5F2AXA0</accession>
<gene>
    <name evidence="1" type="ORF">EHQ76_20555</name>
</gene>
<dbReference type="RefSeq" id="WP_135672672.1">
    <property type="nucleotide sequence ID" value="NZ_RQGN01000108.1"/>
</dbReference>
<comment type="caution">
    <text evidence="1">The sequence shown here is derived from an EMBL/GenBank/DDBJ whole genome shotgun (WGS) entry which is preliminary data.</text>
</comment>
<dbReference type="OrthoDB" id="6402248at2"/>
<protein>
    <submittedName>
        <fullName evidence="1">DUF4269 domain-containing protein</fullName>
    </submittedName>
</protein>
<sequence>MDFETYFLSSDSLENGNPKQKRLHRDLSEHKILERISKFDPVLAGTIPLDIDHSASDADILCCFKKPEEFSFVLESAFSDFLNFELKEGQHQGIPSVLARFQTNEFSYEVFGQNLPIVEQMGFVHLQVEHKILCIAGENFKNRIRILKNEGWKTEPAFAHLLGIQENPYHALYDMRLFSDQDLRNFVFSSEFFSNSDK</sequence>
<evidence type="ECO:0000313" key="2">
    <source>
        <dbReference type="Proteomes" id="UP000298429"/>
    </source>
</evidence>
<dbReference type="AlphaFoldDB" id="A0A5F2AXA0"/>
<evidence type="ECO:0000313" key="1">
    <source>
        <dbReference type="EMBL" id="TGL92196.1"/>
    </source>
</evidence>
<organism evidence="1 2">
    <name type="scientific">Leptospira barantonii</name>
    <dbReference type="NCBI Taxonomy" id="2023184"/>
    <lineage>
        <taxon>Bacteria</taxon>
        <taxon>Pseudomonadati</taxon>
        <taxon>Spirochaetota</taxon>
        <taxon>Spirochaetia</taxon>
        <taxon>Leptospirales</taxon>
        <taxon>Leptospiraceae</taxon>
        <taxon>Leptospira</taxon>
    </lineage>
</organism>
<reference evidence="1 2" key="1">
    <citation type="journal article" date="2019" name="PLoS Negl. Trop. Dis.">
        <title>Revisiting the worldwide diversity of Leptospira species in the environment.</title>
        <authorList>
            <person name="Vincent A.T."/>
            <person name="Schiettekatte O."/>
            <person name="Bourhy P."/>
            <person name="Veyrier F.J."/>
            <person name="Picardeau M."/>
        </authorList>
    </citation>
    <scope>NUCLEOTIDE SEQUENCE [LARGE SCALE GENOMIC DNA]</scope>
    <source>
        <strain evidence="1 2">201702444</strain>
    </source>
</reference>
<dbReference type="EMBL" id="RQGN01000108">
    <property type="protein sequence ID" value="TGL92196.1"/>
    <property type="molecule type" value="Genomic_DNA"/>
</dbReference>
<dbReference type="Pfam" id="PF14091">
    <property type="entry name" value="DUF4269"/>
    <property type="match status" value="1"/>
</dbReference>
<dbReference type="Proteomes" id="UP000298429">
    <property type="component" value="Unassembled WGS sequence"/>
</dbReference>